<dbReference type="OrthoDB" id="5240636at2"/>
<organism evidence="2 3">
    <name type="scientific">Patulibacter medicamentivorans</name>
    <dbReference type="NCBI Taxonomy" id="1097667"/>
    <lineage>
        <taxon>Bacteria</taxon>
        <taxon>Bacillati</taxon>
        <taxon>Actinomycetota</taxon>
        <taxon>Thermoleophilia</taxon>
        <taxon>Solirubrobacterales</taxon>
        <taxon>Patulibacteraceae</taxon>
        <taxon>Patulibacter</taxon>
    </lineage>
</organism>
<feature type="region of interest" description="Disordered" evidence="1">
    <location>
        <begin position="186"/>
        <end position="206"/>
    </location>
</feature>
<evidence type="ECO:0000313" key="2">
    <source>
        <dbReference type="EMBL" id="EHN10787.1"/>
    </source>
</evidence>
<accession>H0E689</accession>
<sequence>MPLVGLGLAGTAQAYEIDNFSAKIVQQDGTTFEAQAGGHPYQGIISFDTTKLANGNNDGQTQTIRVDTPPGLVPNPEAVPHCAQTQLEANACPPASQVGSVALRLSKVLSAPGTGNNPFNLPFGTRGDLVLTASLYNMEVEAGQLARFSFNPTQAPNGSGHIVDIEGAMRPGDNGLYFTINHVARPTADDPATPENEAATPTLTGSTLTFWGTPGATAHDGTPAPGDTAGRGEARVDIVSIDGGAPRPAQVPPIIGYLPPTGATGITDTTSAFLNNPTVCDGPKQATLTLDSYQGDRDTQDYTVESAPGVGLTGCDQVPFSQTTTFGPSAVQRDAPAPLGVTLDVPQTSDTGTLATAHVKKVAVTLPPGMTISPSAATGLEACTDAQFGKGTNDPIACSAASRIGVVSIKSPALANPLTGAVYVGQPQAGNRYRLFVNADGYGISVRLKGDVRPDPVTGQVTAVFDDNPQLPFSQFKLDFDGGSKAIIATPQTCGTATGSSTLTPWSGNPASSSAPSVSVVGCDGFPFAPGFGATAASTKSGAYAPLKVDFTRPDGNQFLSGISAKLPPGMLAKLKGVTRCSEAQVAAEACPESSRIGTTSVTAGPGDSPYPLSGPVYLTGPYNGGSFGTVNIIRAVAGPYDLGNVVVRQALKIDPDTAQVSVVSDPLPQIKEGIVLRLRNLQLNVDRSGFMRNPTSCGTGQITTDLTSALGAAAQRSASLTFGECASLPFKPKIALSFRDNREMRKLRHPRVVATVTQREGEAGVKSTSVAMPLAVALAADNANGLCEKADAARDACPANSMVGTAVAETPILDKPLKGPIYFVKGIRTDPKTGQQIKTLPTLFVPLRGETQIYLRATTAVSRNRLVTTFANVPDAPITKFTLTINGGKHGIIAAARDICATPTWKASVRMAGHNGKAAPTAKPTIATACGPTPKLRLGKVRRSGATLTVPGTLVKTAKKRVSVRVTCGKSVARGSAKPRKGRYSARVRLTGACARAKTAKVAVSVPKDGRYRAATVSRTVRLR</sequence>
<dbReference type="RefSeq" id="WP_007575168.1">
    <property type="nucleotide sequence ID" value="NZ_AGUD01000201.1"/>
</dbReference>
<name>H0E689_9ACTN</name>
<protein>
    <submittedName>
        <fullName evidence="2">Uncharacterized protein</fullName>
    </submittedName>
</protein>
<proteinExistence type="predicted"/>
<evidence type="ECO:0000313" key="3">
    <source>
        <dbReference type="Proteomes" id="UP000005143"/>
    </source>
</evidence>
<evidence type="ECO:0000256" key="1">
    <source>
        <dbReference type="SAM" id="MobiDB-lite"/>
    </source>
</evidence>
<dbReference type="EMBL" id="AGUD01000201">
    <property type="protein sequence ID" value="EHN10787.1"/>
    <property type="molecule type" value="Genomic_DNA"/>
</dbReference>
<comment type="caution">
    <text evidence="2">The sequence shown here is derived from an EMBL/GenBank/DDBJ whole genome shotgun (WGS) entry which is preliminary data.</text>
</comment>
<reference evidence="2 3" key="1">
    <citation type="journal article" date="2013" name="Biodegradation">
        <title>Quantitative proteomic analysis of ibuprofen-degrading Patulibacter sp. strain I11.</title>
        <authorList>
            <person name="Almeida B."/>
            <person name="Kjeldal H."/>
            <person name="Lolas I."/>
            <person name="Knudsen A.D."/>
            <person name="Carvalho G."/>
            <person name="Nielsen K.L."/>
            <person name="Barreto Crespo M.T."/>
            <person name="Stensballe A."/>
            <person name="Nielsen J.L."/>
        </authorList>
    </citation>
    <scope>NUCLEOTIDE SEQUENCE [LARGE SCALE GENOMIC DNA]</scope>
    <source>
        <strain evidence="2 3">I11</strain>
    </source>
</reference>
<keyword evidence="3" id="KW-1185">Reference proteome</keyword>
<dbReference type="AlphaFoldDB" id="H0E689"/>
<dbReference type="Proteomes" id="UP000005143">
    <property type="component" value="Unassembled WGS sequence"/>
</dbReference>
<gene>
    <name evidence="2" type="ORF">PAI11_23390</name>
</gene>